<evidence type="ECO:0000313" key="5">
    <source>
        <dbReference type="Proteomes" id="UP000184386"/>
    </source>
</evidence>
<dbReference type="Pfam" id="PF00881">
    <property type="entry name" value="Nitroreductase"/>
    <property type="match status" value="2"/>
</dbReference>
<dbReference type="PANTHER" id="PTHR43673:SF10">
    <property type="entry name" value="NADH DEHYDROGENASE_NAD(P)H NITROREDUCTASE XCC3605-RELATED"/>
    <property type="match status" value="1"/>
</dbReference>
<sequence length="167" mass="18824">MDEIFNRRSIRKFKDQAVEPDKIVRLLRAAMQAPSAGNQQPWEFIVIQDKERLAQVSGTSPYAKPIAGSAVTFVLLANEKELKIPTAWEQDLSAATQNLLLEAVHLGLGGVWFGVATSDAVAENVRKFFELPESIRPFAMVSVGYPDGQKNEFADRYKTDRVHYEKW</sequence>
<name>A0A1M6JM46_9FIRM</name>
<dbReference type="CDD" id="cd02150">
    <property type="entry name" value="nitroreductase"/>
    <property type="match status" value="1"/>
</dbReference>
<dbReference type="EMBL" id="FRAC01000006">
    <property type="protein sequence ID" value="SHJ47761.1"/>
    <property type="molecule type" value="Genomic_DNA"/>
</dbReference>
<dbReference type="GO" id="GO:0016491">
    <property type="term" value="F:oxidoreductase activity"/>
    <property type="evidence" value="ECO:0007669"/>
    <property type="project" value="UniProtKB-KW"/>
</dbReference>
<evidence type="ECO:0000256" key="1">
    <source>
        <dbReference type="ARBA" id="ARBA00007118"/>
    </source>
</evidence>
<dbReference type="AlphaFoldDB" id="A0A1M6JM46"/>
<feature type="domain" description="Nitroreductase" evidence="3">
    <location>
        <begin position="83"/>
        <end position="145"/>
    </location>
</feature>
<dbReference type="STRING" id="1121322.SAMN02745136_00131"/>
<feature type="domain" description="Nitroreductase" evidence="3">
    <location>
        <begin position="5"/>
        <end position="54"/>
    </location>
</feature>
<gene>
    <name evidence="4" type="ORF">SAMN02745136_00131</name>
</gene>
<evidence type="ECO:0000259" key="3">
    <source>
        <dbReference type="Pfam" id="PF00881"/>
    </source>
</evidence>
<organism evidence="4 5">
    <name type="scientific">Anaerocolumna jejuensis DSM 15929</name>
    <dbReference type="NCBI Taxonomy" id="1121322"/>
    <lineage>
        <taxon>Bacteria</taxon>
        <taxon>Bacillati</taxon>
        <taxon>Bacillota</taxon>
        <taxon>Clostridia</taxon>
        <taxon>Lachnospirales</taxon>
        <taxon>Lachnospiraceae</taxon>
        <taxon>Anaerocolumna</taxon>
    </lineage>
</organism>
<accession>A0A1M6JM46</accession>
<keyword evidence="2" id="KW-0560">Oxidoreductase</keyword>
<dbReference type="Proteomes" id="UP000184386">
    <property type="component" value="Unassembled WGS sequence"/>
</dbReference>
<dbReference type="PANTHER" id="PTHR43673">
    <property type="entry name" value="NAD(P)H NITROREDUCTASE YDGI-RELATED"/>
    <property type="match status" value="1"/>
</dbReference>
<dbReference type="InterPro" id="IPR029479">
    <property type="entry name" value="Nitroreductase"/>
</dbReference>
<dbReference type="Gene3D" id="3.40.109.10">
    <property type="entry name" value="NADH Oxidase"/>
    <property type="match status" value="1"/>
</dbReference>
<dbReference type="OrthoDB" id="9812105at2"/>
<dbReference type="InterPro" id="IPR000415">
    <property type="entry name" value="Nitroreductase-like"/>
</dbReference>
<evidence type="ECO:0000313" key="4">
    <source>
        <dbReference type="EMBL" id="SHJ47761.1"/>
    </source>
</evidence>
<keyword evidence="5" id="KW-1185">Reference proteome</keyword>
<evidence type="ECO:0000256" key="2">
    <source>
        <dbReference type="ARBA" id="ARBA00023002"/>
    </source>
</evidence>
<reference evidence="4 5" key="1">
    <citation type="submission" date="2016-11" db="EMBL/GenBank/DDBJ databases">
        <authorList>
            <person name="Jaros S."/>
            <person name="Januszkiewicz K."/>
            <person name="Wedrychowicz H."/>
        </authorList>
    </citation>
    <scope>NUCLEOTIDE SEQUENCE [LARGE SCALE GENOMIC DNA]</scope>
    <source>
        <strain evidence="4 5">DSM 15929</strain>
    </source>
</reference>
<dbReference type="SUPFAM" id="SSF55469">
    <property type="entry name" value="FMN-dependent nitroreductase-like"/>
    <property type="match status" value="1"/>
</dbReference>
<protein>
    <submittedName>
        <fullName evidence="4">Nitroreductase</fullName>
    </submittedName>
</protein>
<comment type="similarity">
    <text evidence="1">Belongs to the nitroreductase family.</text>
</comment>
<proteinExistence type="inferred from homology"/>
<dbReference type="RefSeq" id="WP_073271831.1">
    <property type="nucleotide sequence ID" value="NZ_FRAC01000006.1"/>
</dbReference>